<gene>
    <name evidence="2" type="ORF">Bca52824_001509</name>
</gene>
<evidence type="ECO:0000313" key="2">
    <source>
        <dbReference type="EMBL" id="KAG2330329.1"/>
    </source>
</evidence>
<proteinExistence type="predicted"/>
<organism evidence="2 3">
    <name type="scientific">Brassica carinata</name>
    <name type="common">Ethiopian mustard</name>
    <name type="synonym">Abyssinian cabbage</name>
    <dbReference type="NCBI Taxonomy" id="52824"/>
    <lineage>
        <taxon>Eukaryota</taxon>
        <taxon>Viridiplantae</taxon>
        <taxon>Streptophyta</taxon>
        <taxon>Embryophyta</taxon>
        <taxon>Tracheophyta</taxon>
        <taxon>Spermatophyta</taxon>
        <taxon>Magnoliopsida</taxon>
        <taxon>eudicotyledons</taxon>
        <taxon>Gunneridae</taxon>
        <taxon>Pentapetalae</taxon>
        <taxon>rosids</taxon>
        <taxon>malvids</taxon>
        <taxon>Brassicales</taxon>
        <taxon>Brassicaceae</taxon>
        <taxon>Brassiceae</taxon>
        <taxon>Brassica</taxon>
    </lineage>
</organism>
<accession>A0A8X7WGE9</accession>
<reference evidence="2 3" key="1">
    <citation type="submission" date="2020-02" db="EMBL/GenBank/DDBJ databases">
        <authorList>
            <person name="Ma Q."/>
            <person name="Huang Y."/>
            <person name="Song X."/>
            <person name="Pei D."/>
        </authorList>
    </citation>
    <scope>NUCLEOTIDE SEQUENCE [LARGE SCALE GENOMIC DNA]</scope>
    <source>
        <strain evidence="2">Sxm20200214</strain>
        <tissue evidence="2">Leaf</tissue>
    </source>
</reference>
<comment type="caution">
    <text evidence="2">The sequence shown here is derived from an EMBL/GenBank/DDBJ whole genome shotgun (WGS) entry which is preliminary data.</text>
</comment>
<evidence type="ECO:0000256" key="1">
    <source>
        <dbReference type="SAM" id="MobiDB-lite"/>
    </source>
</evidence>
<dbReference type="AlphaFoldDB" id="A0A8X7WGE9"/>
<feature type="compositionally biased region" description="Pro residues" evidence="1">
    <location>
        <begin position="18"/>
        <end position="30"/>
    </location>
</feature>
<dbReference type="EMBL" id="JAAMPC010000001">
    <property type="protein sequence ID" value="KAG2330329.1"/>
    <property type="molecule type" value="Genomic_DNA"/>
</dbReference>
<dbReference type="Proteomes" id="UP000886595">
    <property type="component" value="Unassembled WGS sequence"/>
</dbReference>
<feature type="region of interest" description="Disordered" evidence="1">
    <location>
        <begin position="1"/>
        <end position="30"/>
    </location>
</feature>
<evidence type="ECO:0000313" key="3">
    <source>
        <dbReference type="Proteomes" id="UP000886595"/>
    </source>
</evidence>
<feature type="region of interest" description="Disordered" evidence="1">
    <location>
        <begin position="94"/>
        <end position="118"/>
    </location>
</feature>
<protein>
    <submittedName>
        <fullName evidence="2">Uncharacterized protein</fullName>
    </submittedName>
</protein>
<sequence length="118" mass="13242">MSSTDSSPHPDDLLIDAPKPPASPSLTLPPPSIDFGVPPTAEEIEAYNKLPPCPKAISDYILDRIGNDLGLYKPFMERIHNYLNERLGNVKTHPLVEASTSQKQKKKPKFKKVRNFYK</sequence>
<feature type="compositionally biased region" description="Basic residues" evidence="1">
    <location>
        <begin position="103"/>
        <end position="118"/>
    </location>
</feature>
<keyword evidence="3" id="KW-1185">Reference proteome</keyword>
<name>A0A8X7WGE9_BRACI</name>